<dbReference type="InterPro" id="IPR051312">
    <property type="entry name" value="Diverse_Substr_Oxidored"/>
</dbReference>
<dbReference type="PANTHER" id="PTHR42659:SF1">
    <property type="entry name" value="OXIDOREDUCTASE"/>
    <property type="match status" value="1"/>
</dbReference>
<gene>
    <name evidence="3" type="ORF">KDL28_30275</name>
</gene>
<name>A0ABT1A8S2_9PSEU</name>
<dbReference type="Gene3D" id="3.30.390.50">
    <property type="entry name" value="CO dehydrogenase flavoprotein, C-terminal domain"/>
    <property type="match status" value="1"/>
</dbReference>
<dbReference type="Gene3D" id="3.30.465.10">
    <property type="match status" value="2"/>
</dbReference>
<evidence type="ECO:0000256" key="1">
    <source>
        <dbReference type="ARBA" id="ARBA00023002"/>
    </source>
</evidence>
<dbReference type="Pfam" id="PF00941">
    <property type="entry name" value="FAD_binding_5"/>
    <property type="match status" value="1"/>
</dbReference>
<protein>
    <submittedName>
        <fullName evidence="3">Xanthine dehydrogenase family protein subunit M</fullName>
    </submittedName>
</protein>
<comment type="caution">
    <text evidence="3">The sequence shown here is derived from an EMBL/GenBank/DDBJ whole genome shotgun (WGS) entry which is preliminary data.</text>
</comment>
<evidence type="ECO:0000259" key="2">
    <source>
        <dbReference type="PROSITE" id="PS51387"/>
    </source>
</evidence>
<dbReference type="InterPro" id="IPR016169">
    <property type="entry name" value="FAD-bd_PCMH_sub2"/>
</dbReference>
<evidence type="ECO:0000313" key="4">
    <source>
        <dbReference type="Proteomes" id="UP001165283"/>
    </source>
</evidence>
<dbReference type="InterPro" id="IPR016167">
    <property type="entry name" value="FAD-bd_PCMH_sub1"/>
</dbReference>
<dbReference type="InterPro" id="IPR036683">
    <property type="entry name" value="CO_DH_flav_C_dom_sf"/>
</dbReference>
<reference evidence="3" key="1">
    <citation type="submission" date="2021-04" db="EMBL/GenBank/DDBJ databases">
        <title>Pseudonocardia sp. nov., isolated from sandy soil of mangrove forest.</title>
        <authorList>
            <person name="Zan Z."/>
            <person name="Huang R."/>
            <person name="Liu W."/>
        </authorList>
    </citation>
    <scope>NUCLEOTIDE SEQUENCE</scope>
    <source>
        <strain evidence="3">S2-4</strain>
    </source>
</reference>
<dbReference type="PANTHER" id="PTHR42659">
    <property type="entry name" value="XANTHINE DEHYDROGENASE SUBUNIT C-RELATED"/>
    <property type="match status" value="1"/>
</dbReference>
<dbReference type="InterPro" id="IPR016166">
    <property type="entry name" value="FAD-bd_PCMH"/>
</dbReference>
<keyword evidence="4" id="KW-1185">Reference proteome</keyword>
<accession>A0ABT1A8S2</accession>
<dbReference type="Pfam" id="PF03450">
    <property type="entry name" value="CO_deh_flav_C"/>
    <property type="match status" value="1"/>
</dbReference>
<dbReference type="Proteomes" id="UP001165283">
    <property type="component" value="Unassembled WGS sequence"/>
</dbReference>
<dbReference type="SUPFAM" id="SSF55447">
    <property type="entry name" value="CO dehydrogenase flavoprotein C-terminal domain-like"/>
    <property type="match status" value="1"/>
</dbReference>
<dbReference type="EMBL" id="JAGSOV010000064">
    <property type="protein sequence ID" value="MCO1659366.1"/>
    <property type="molecule type" value="Genomic_DNA"/>
</dbReference>
<sequence>MKPFTYQRADDVASAVAAAAATPGAAYLGGGTNLVDLMRQNVERPAALVDVSRLPARIGIGTDGRLWMGAAATNTDVAADPVVRRDFPIIAEAIVNGASGQIRNTATVGGNLLQRTRCLYFYDTGARCNKREPGSGCDAVDGHNRMHAVLGASPECVATNPSDLGVALAALDARVHLAGPAGGRTVELLDLHRLPGDTPHVETVLAPGELITAVSVPPPPAAARSAYRKVRERASYAFALVSVAALLEVRDGVVASARLALGGVAAKPWRAAVAEAVLTGAPATRATFDRAAAAALADARPLAHNGFKIPLAQRVIVSTLEELS</sequence>
<dbReference type="SUPFAM" id="SSF56176">
    <property type="entry name" value="FAD-binding/transporter-associated domain-like"/>
    <property type="match status" value="1"/>
</dbReference>
<dbReference type="SMART" id="SM01092">
    <property type="entry name" value="CO_deh_flav_C"/>
    <property type="match status" value="1"/>
</dbReference>
<organism evidence="3 4">
    <name type="scientific">Pseudonocardia humida</name>
    <dbReference type="NCBI Taxonomy" id="2800819"/>
    <lineage>
        <taxon>Bacteria</taxon>
        <taxon>Bacillati</taxon>
        <taxon>Actinomycetota</taxon>
        <taxon>Actinomycetes</taxon>
        <taxon>Pseudonocardiales</taxon>
        <taxon>Pseudonocardiaceae</taxon>
        <taxon>Pseudonocardia</taxon>
    </lineage>
</organism>
<dbReference type="RefSeq" id="WP_252444190.1">
    <property type="nucleotide sequence ID" value="NZ_JAGSOV010000064.1"/>
</dbReference>
<dbReference type="PROSITE" id="PS51387">
    <property type="entry name" value="FAD_PCMH"/>
    <property type="match status" value="1"/>
</dbReference>
<keyword evidence="1" id="KW-0560">Oxidoreductase</keyword>
<dbReference type="InterPro" id="IPR036318">
    <property type="entry name" value="FAD-bd_PCMH-like_sf"/>
</dbReference>
<dbReference type="InterPro" id="IPR002346">
    <property type="entry name" value="Mopterin_DH_FAD-bd"/>
</dbReference>
<feature type="domain" description="FAD-binding PCMH-type" evidence="2">
    <location>
        <begin position="1"/>
        <end position="221"/>
    </location>
</feature>
<dbReference type="InterPro" id="IPR005107">
    <property type="entry name" value="CO_DH_flav_C"/>
</dbReference>
<dbReference type="Gene3D" id="3.30.43.10">
    <property type="entry name" value="Uridine Diphospho-n-acetylenolpyruvylglucosamine Reductase, domain 2"/>
    <property type="match status" value="1"/>
</dbReference>
<proteinExistence type="predicted"/>
<evidence type="ECO:0000313" key="3">
    <source>
        <dbReference type="EMBL" id="MCO1659366.1"/>
    </source>
</evidence>